<name>A0A1X7DC75_TRICW</name>
<keyword evidence="4" id="KW-1185">Reference proteome</keyword>
<keyword evidence="1" id="KW-0472">Membrane</keyword>
<proteinExistence type="predicted"/>
<keyword evidence="1" id="KW-1133">Transmembrane helix</keyword>
<evidence type="ECO:0000313" key="3">
    <source>
        <dbReference type="EMBL" id="SMF12646.1"/>
    </source>
</evidence>
<dbReference type="NCBIfam" id="TIGR03647">
    <property type="entry name" value="Na_symport_sm"/>
    <property type="match status" value="1"/>
</dbReference>
<reference evidence="4" key="1">
    <citation type="submission" date="2017-04" db="EMBL/GenBank/DDBJ databases">
        <authorList>
            <person name="Varghese N."/>
            <person name="Submissions S."/>
        </authorList>
    </citation>
    <scope>NUCLEOTIDE SEQUENCE [LARGE SCALE GENOMIC DNA]</scope>
    <source>
        <strain evidence="4">Ballard 720</strain>
    </source>
</reference>
<accession>A0A1X7DC75</accession>
<keyword evidence="1" id="KW-0812">Transmembrane</keyword>
<organism evidence="3 4">
    <name type="scientific">Trinickia caryophylli</name>
    <name type="common">Paraburkholderia caryophylli</name>
    <dbReference type="NCBI Taxonomy" id="28094"/>
    <lineage>
        <taxon>Bacteria</taxon>
        <taxon>Pseudomonadati</taxon>
        <taxon>Pseudomonadota</taxon>
        <taxon>Betaproteobacteria</taxon>
        <taxon>Burkholderiales</taxon>
        <taxon>Burkholderiaceae</taxon>
        <taxon>Trinickia</taxon>
    </lineage>
</organism>
<dbReference type="InterPro" id="IPR019886">
    <property type="entry name" value="Na_symporter_ssu"/>
</dbReference>
<evidence type="ECO:0000259" key="2">
    <source>
        <dbReference type="Pfam" id="PF13937"/>
    </source>
</evidence>
<dbReference type="Pfam" id="PF13937">
    <property type="entry name" value="DUF4212"/>
    <property type="match status" value="1"/>
</dbReference>
<dbReference type="STRING" id="28094.SAMN06295900_1034"/>
<gene>
    <name evidence="3" type="ORF">SAMN06295900_1034</name>
</gene>
<dbReference type="Proteomes" id="UP000192911">
    <property type="component" value="Unassembled WGS sequence"/>
</dbReference>
<feature type="transmembrane region" description="Helical" evidence="1">
    <location>
        <begin position="74"/>
        <end position="97"/>
    </location>
</feature>
<feature type="domain" description="Sodium symporter small subunit" evidence="2">
    <location>
        <begin position="69"/>
        <end position="140"/>
    </location>
</feature>
<dbReference type="EMBL" id="FXAH01000003">
    <property type="protein sequence ID" value="SMF12646.1"/>
    <property type="molecule type" value="Genomic_DNA"/>
</dbReference>
<sequence length="158" mass="17578">MRHVPRERKRQPALDGGTSILVVLRGNPDCRRAAFLIHRRMVMRRPAQSTPLSMPEPLTLSDEMVRAHRRYWHFNVGLIAVLMTIGFCVSFVVPLFARELSAFAFAGFSLPFYLGAQGAVLVYLALIAVYIGLMAIADRKLRRAAAQQAAETARAATP</sequence>
<feature type="transmembrane region" description="Helical" evidence="1">
    <location>
        <begin position="112"/>
        <end position="133"/>
    </location>
</feature>
<evidence type="ECO:0000256" key="1">
    <source>
        <dbReference type="SAM" id="Phobius"/>
    </source>
</evidence>
<protein>
    <submittedName>
        <fullName evidence="3">Putative solute:sodium symporter small subunit</fullName>
    </submittedName>
</protein>
<dbReference type="AlphaFoldDB" id="A0A1X7DC75"/>
<evidence type="ECO:0000313" key="4">
    <source>
        <dbReference type="Proteomes" id="UP000192911"/>
    </source>
</evidence>